<feature type="compositionally biased region" description="Basic residues" evidence="1">
    <location>
        <begin position="292"/>
        <end position="319"/>
    </location>
</feature>
<dbReference type="EMBL" id="JACHJS010000001">
    <property type="protein sequence ID" value="MBB4964586.1"/>
    <property type="molecule type" value="Genomic_DNA"/>
</dbReference>
<keyword evidence="3" id="KW-1185">Reference proteome</keyword>
<gene>
    <name evidence="2" type="ORF">F4559_001945</name>
</gene>
<dbReference type="Proteomes" id="UP000542674">
    <property type="component" value="Unassembled WGS sequence"/>
</dbReference>
<sequence>MAGRGPVPAVRPVTADLVGRGRRQVEVAPASGLPRRTADGDTAAHWAGRAATRVPAGDARPGRHPAANERHGRRPPASGVPRPGRGHGRAGRDPAGNDRTTRPCPQRRTPSTGTVRRTRHPRSTTSLRPTRRVGRSRRRPARRDHPHPRPAHRRPPRPGAMPVTAILAALGPTGRSRHRDLRHHATPSGRQPENRSPATRTRRHRGRSDPRWRTLSPGPAPGVGPRPASRARSATPRASSPPGPGRPRRRHPWPDAAATSIKGGSAPDRVAAASNTSSPGFAAPSDPVGRTCHGRRGPRRETRRRPRRPAHRRSGRSSRHVPDRLRAACPDRPVGDTTTRITGQGPAPPAGRRTRPGPDRRVPRICPRARTVFRTATKPSFDGHDPRHCSPTRAKNLIHGRSLKTLRFHSDNSRIFPAVVALVLKVSGVSPELGLCINE</sequence>
<evidence type="ECO:0000313" key="2">
    <source>
        <dbReference type="EMBL" id="MBB4964586.1"/>
    </source>
</evidence>
<feature type="compositionally biased region" description="Low complexity" evidence="1">
    <location>
        <begin position="102"/>
        <end position="115"/>
    </location>
</feature>
<name>A0A7W7T1K2_9PSEU</name>
<comment type="caution">
    <text evidence="2">The sequence shown here is derived from an EMBL/GenBank/DDBJ whole genome shotgun (WGS) entry which is preliminary data.</text>
</comment>
<evidence type="ECO:0000313" key="3">
    <source>
        <dbReference type="Proteomes" id="UP000542674"/>
    </source>
</evidence>
<feature type="compositionally biased region" description="Low complexity" evidence="1">
    <location>
        <begin position="225"/>
        <end position="238"/>
    </location>
</feature>
<organism evidence="2 3">
    <name type="scientific">Saccharothrix violaceirubra</name>
    <dbReference type="NCBI Taxonomy" id="413306"/>
    <lineage>
        <taxon>Bacteria</taxon>
        <taxon>Bacillati</taxon>
        <taxon>Actinomycetota</taxon>
        <taxon>Actinomycetes</taxon>
        <taxon>Pseudonocardiales</taxon>
        <taxon>Pseudonocardiaceae</taxon>
        <taxon>Saccharothrix</taxon>
    </lineage>
</organism>
<feature type="region of interest" description="Disordered" evidence="1">
    <location>
        <begin position="1"/>
        <end position="363"/>
    </location>
</feature>
<proteinExistence type="predicted"/>
<dbReference type="AlphaFoldDB" id="A0A7W7T1K2"/>
<feature type="compositionally biased region" description="Polar residues" evidence="1">
    <location>
        <begin position="188"/>
        <end position="199"/>
    </location>
</feature>
<reference evidence="2 3" key="1">
    <citation type="submission" date="2020-08" db="EMBL/GenBank/DDBJ databases">
        <title>Sequencing the genomes of 1000 actinobacteria strains.</title>
        <authorList>
            <person name="Klenk H.-P."/>
        </authorList>
    </citation>
    <scope>NUCLEOTIDE SEQUENCE [LARGE SCALE GENOMIC DNA]</scope>
    <source>
        <strain evidence="2 3">DSM 45084</strain>
    </source>
</reference>
<feature type="compositionally biased region" description="Basic and acidic residues" evidence="1">
    <location>
        <begin position="90"/>
        <end position="101"/>
    </location>
</feature>
<feature type="compositionally biased region" description="Basic residues" evidence="1">
    <location>
        <begin position="129"/>
        <end position="156"/>
    </location>
</feature>
<evidence type="ECO:0000256" key="1">
    <source>
        <dbReference type="SAM" id="MobiDB-lite"/>
    </source>
</evidence>
<protein>
    <submittedName>
        <fullName evidence="2">Uncharacterized protein</fullName>
    </submittedName>
</protein>
<feature type="compositionally biased region" description="Basic residues" evidence="1">
    <location>
        <begin position="175"/>
        <end position="185"/>
    </location>
</feature>
<accession>A0A7W7T1K2</accession>